<accession>A0A858REE3</accession>
<dbReference type="InterPro" id="IPR032687">
    <property type="entry name" value="AraC-type_N"/>
</dbReference>
<dbReference type="Pfam" id="PF12833">
    <property type="entry name" value="HTH_18"/>
    <property type="match status" value="1"/>
</dbReference>
<dbReference type="PANTHER" id="PTHR47894">
    <property type="entry name" value="HTH-TYPE TRANSCRIPTIONAL REGULATOR GADX"/>
    <property type="match status" value="1"/>
</dbReference>
<dbReference type="SUPFAM" id="SSF46689">
    <property type="entry name" value="Homeodomain-like"/>
    <property type="match status" value="1"/>
</dbReference>
<dbReference type="GO" id="GO:0000976">
    <property type="term" value="F:transcription cis-regulatory region binding"/>
    <property type="evidence" value="ECO:0007669"/>
    <property type="project" value="TreeGrafter"/>
</dbReference>
<evidence type="ECO:0000256" key="1">
    <source>
        <dbReference type="ARBA" id="ARBA00023015"/>
    </source>
</evidence>
<protein>
    <submittedName>
        <fullName evidence="5">AraC family transcriptional regulator</fullName>
    </submittedName>
</protein>
<keyword evidence="1" id="KW-0805">Transcription regulation</keyword>
<dbReference type="InterPro" id="IPR018060">
    <property type="entry name" value="HTH_AraC"/>
</dbReference>
<proteinExistence type="predicted"/>
<dbReference type="Proteomes" id="UP000501812">
    <property type="component" value="Chromosome"/>
</dbReference>
<organism evidence="5 6">
    <name type="scientific">Luteolibacter luteus</name>
    <dbReference type="NCBI Taxonomy" id="2728835"/>
    <lineage>
        <taxon>Bacteria</taxon>
        <taxon>Pseudomonadati</taxon>
        <taxon>Verrucomicrobiota</taxon>
        <taxon>Verrucomicrobiia</taxon>
        <taxon>Verrucomicrobiales</taxon>
        <taxon>Verrucomicrobiaceae</taxon>
        <taxon>Luteolibacter</taxon>
    </lineage>
</organism>
<dbReference type="Gene3D" id="1.10.10.60">
    <property type="entry name" value="Homeodomain-like"/>
    <property type="match status" value="1"/>
</dbReference>
<dbReference type="SMART" id="SM00342">
    <property type="entry name" value="HTH_ARAC"/>
    <property type="match status" value="1"/>
</dbReference>
<dbReference type="GO" id="GO:0003700">
    <property type="term" value="F:DNA-binding transcription factor activity"/>
    <property type="evidence" value="ECO:0007669"/>
    <property type="project" value="InterPro"/>
</dbReference>
<keyword evidence="6" id="KW-1185">Reference proteome</keyword>
<dbReference type="GO" id="GO:0005829">
    <property type="term" value="C:cytosol"/>
    <property type="evidence" value="ECO:0007669"/>
    <property type="project" value="TreeGrafter"/>
</dbReference>
<dbReference type="PANTHER" id="PTHR47894:SF1">
    <property type="entry name" value="HTH-TYPE TRANSCRIPTIONAL REGULATOR VQSM"/>
    <property type="match status" value="1"/>
</dbReference>
<evidence type="ECO:0000313" key="5">
    <source>
        <dbReference type="EMBL" id="QJE94779.1"/>
    </source>
</evidence>
<keyword evidence="2" id="KW-0238">DNA-binding</keyword>
<name>A0A858REE3_9BACT</name>
<dbReference type="InterPro" id="IPR009057">
    <property type="entry name" value="Homeodomain-like_sf"/>
</dbReference>
<dbReference type="Pfam" id="PF12625">
    <property type="entry name" value="Arabinose_bd"/>
    <property type="match status" value="1"/>
</dbReference>
<evidence type="ECO:0000256" key="2">
    <source>
        <dbReference type="ARBA" id="ARBA00023125"/>
    </source>
</evidence>
<evidence type="ECO:0000313" key="6">
    <source>
        <dbReference type="Proteomes" id="UP000501812"/>
    </source>
</evidence>
<dbReference type="EMBL" id="CP051774">
    <property type="protein sequence ID" value="QJE94779.1"/>
    <property type="molecule type" value="Genomic_DNA"/>
</dbReference>
<dbReference type="KEGG" id="luo:HHL09_02950"/>
<reference evidence="5 6" key="1">
    <citation type="submission" date="2020-04" db="EMBL/GenBank/DDBJ databases">
        <title>Luteolibacter sp. G-1-1-1 isolated from soil.</title>
        <authorList>
            <person name="Dahal R.H."/>
        </authorList>
    </citation>
    <scope>NUCLEOTIDE SEQUENCE [LARGE SCALE GENOMIC DNA]</scope>
    <source>
        <strain evidence="5 6">G-1-1-1</strain>
    </source>
</reference>
<evidence type="ECO:0000256" key="3">
    <source>
        <dbReference type="ARBA" id="ARBA00023163"/>
    </source>
</evidence>
<dbReference type="PROSITE" id="PS01124">
    <property type="entry name" value="HTH_ARAC_FAMILY_2"/>
    <property type="match status" value="1"/>
</dbReference>
<dbReference type="RefSeq" id="WP_169453000.1">
    <property type="nucleotide sequence ID" value="NZ_CP051774.1"/>
</dbReference>
<feature type="domain" description="HTH araC/xylS-type" evidence="4">
    <location>
        <begin position="231"/>
        <end position="329"/>
    </location>
</feature>
<keyword evidence="3" id="KW-0804">Transcription</keyword>
<gene>
    <name evidence="5" type="ORF">HHL09_02950</name>
</gene>
<evidence type="ECO:0000259" key="4">
    <source>
        <dbReference type="PROSITE" id="PS01124"/>
    </source>
</evidence>
<sequence length="337" mass="38603">MMNDRFRISNLLLERLAELGLSLPALLRLAGLPATFFQQEKIYATTTELFSIWRAIEEVSGDPGIGLKLGNEARMERYHPIAVAAVCSRTFHDALQRVSRYKQLTCPETIQFTTSGEETTVEFIYFEADDNEPKTLIDMALAWILTTGRRGTNGQIIPLRLELKRPAERREQLEAHFGCRVRFKAGRNALVFLTSDLDRPFVTHNEELLTAIGAQLENEWQARHNTIDIAGHVKGTLKRSLAGRRPTLQDVAREIGMSPRTLQRRLGEAEITFQQLVEDTRRELARHYLEHSSVELNETAFLLGYEDANSFFRAFHRWEDTTPGEWRTRHRALAGRA</sequence>
<dbReference type="AlphaFoldDB" id="A0A858REE3"/>